<comment type="subcellular location">
    <subcellularLocation>
        <location evidence="1">Membrane</location>
        <topology evidence="1">Multi-pass membrane protein</topology>
    </subcellularLocation>
</comment>
<gene>
    <name evidence="9" type="ORF">ACFFMS_01395</name>
</gene>
<evidence type="ECO:0000256" key="2">
    <source>
        <dbReference type="ARBA" id="ARBA00007998"/>
    </source>
</evidence>
<keyword evidence="5 8" id="KW-0812">Transmembrane</keyword>
<dbReference type="RefSeq" id="WP_379947524.1">
    <property type="nucleotide sequence ID" value="NZ_JBHMAF010000008.1"/>
</dbReference>
<dbReference type="EMBL" id="JBHMAF010000008">
    <property type="protein sequence ID" value="MFB9757209.1"/>
    <property type="molecule type" value="Genomic_DNA"/>
</dbReference>
<evidence type="ECO:0000256" key="7">
    <source>
        <dbReference type="ARBA" id="ARBA00023136"/>
    </source>
</evidence>
<protein>
    <submittedName>
        <fullName evidence="9">GerAB/ArcD/ProY family transporter</fullName>
    </submittedName>
</protein>
<evidence type="ECO:0000256" key="3">
    <source>
        <dbReference type="ARBA" id="ARBA00022448"/>
    </source>
</evidence>
<accession>A0ABV5W9E6</accession>
<reference evidence="9 10" key="1">
    <citation type="submission" date="2024-09" db="EMBL/GenBank/DDBJ databases">
        <authorList>
            <person name="Sun Q."/>
            <person name="Mori K."/>
        </authorList>
    </citation>
    <scope>NUCLEOTIDE SEQUENCE [LARGE SCALE GENOMIC DNA]</scope>
    <source>
        <strain evidence="9 10">JCM 11201</strain>
    </source>
</reference>
<keyword evidence="10" id="KW-1185">Reference proteome</keyword>
<feature type="transmembrane region" description="Helical" evidence="8">
    <location>
        <begin position="12"/>
        <end position="30"/>
    </location>
</feature>
<evidence type="ECO:0000256" key="1">
    <source>
        <dbReference type="ARBA" id="ARBA00004141"/>
    </source>
</evidence>
<evidence type="ECO:0000313" key="9">
    <source>
        <dbReference type="EMBL" id="MFB9757209.1"/>
    </source>
</evidence>
<feature type="transmembrane region" description="Helical" evidence="8">
    <location>
        <begin position="269"/>
        <end position="294"/>
    </location>
</feature>
<evidence type="ECO:0000256" key="6">
    <source>
        <dbReference type="ARBA" id="ARBA00022989"/>
    </source>
</evidence>
<dbReference type="InterPro" id="IPR004761">
    <property type="entry name" value="Spore_GerAB"/>
</dbReference>
<sequence>MEKAKISVIQLFAMMFIFNLGTSLVVDYGIAAKKDAWLAILLGMCGGIILFSVYYFVFRQYPKLPLTGHLKEIFGKYMGWIIGLLYILYFLYIAARNVRDFSELLLSSTLPKTPLLVISILFVLVICYVLYLGIEVLGRTAEVFIVILLLFGIVGNFLIFVSGNVSLHNLQPFLENGWKPILTTAFPIISSYPFGQMLTFMMLLPYLNRPGAVKKVWLFTLISSGLILCWTASLNITVLGVEQVERSVFPTLSTLRTVNLFEFLQRLDAIIVLTMLITVFFKVSILLYCTVIGIAELFKLNNYRHILVLFGVILIFFSMIIGSSYTEVREEGGDILYYYLNIPLLMIIPLLMLLVSLIRNRFKRAKDKKIKSESNAT</sequence>
<comment type="caution">
    <text evidence="9">The sequence shown here is derived from an EMBL/GenBank/DDBJ whole genome shotgun (WGS) entry which is preliminary data.</text>
</comment>
<feature type="transmembrane region" description="Helical" evidence="8">
    <location>
        <begin position="181"/>
        <end position="204"/>
    </location>
</feature>
<feature type="transmembrane region" description="Helical" evidence="8">
    <location>
        <begin position="216"/>
        <end position="241"/>
    </location>
</feature>
<keyword evidence="3" id="KW-0813">Transport</keyword>
<feature type="transmembrane region" description="Helical" evidence="8">
    <location>
        <begin position="337"/>
        <end position="358"/>
    </location>
</feature>
<feature type="transmembrane region" description="Helical" evidence="8">
    <location>
        <begin position="36"/>
        <end position="57"/>
    </location>
</feature>
<feature type="transmembrane region" description="Helical" evidence="8">
    <location>
        <begin position="306"/>
        <end position="325"/>
    </location>
</feature>
<proteinExistence type="inferred from homology"/>
<evidence type="ECO:0000313" key="10">
    <source>
        <dbReference type="Proteomes" id="UP001589609"/>
    </source>
</evidence>
<dbReference type="PANTHER" id="PTHR34975:SF2">
    <property type="entry name" value="SPORE GERMINATION PROTEIN A2"/>
    <property type="match status" value="1"/>
</dbReference>
<evidence type="ECO:0000256" key="4">
    <source>
        <dbReference type="ARBA" id="ARBA00022544"/>
    </source>
</evidence>
<evidence type="ECO:0000256" key="8">
    <source>
        <dbReference type="SAM" id="Phobius"/>
    </source>
</evidence>
<dbReference type="NCBIfam" id="TIGR00912">
    <property type="entry name" value="2A0309"/>
    <property type="match status" value="1"/>
</dbReference>
<keyword evidence="6 8" id="KW-1133">Transmembrane helix</keyword>
<dbReference type="Pfam" id="PF03845">
    <property type="entry name" value="Spore_permease"/>
    <property type="match status" value="1"/>
</dbReference>
<comment type="similarity">
    <text evidence="2">Belongs to the amino acid-polyamine-organocation (APC) superfamily. Spore germination protein (SGP) (TC 2.A.3.9) family.</text>
</comment>
<feature type="transmembrane region" description="Helical" evidence="8">
    <location>
        <begin position="115"/>
        <end position="134"/>
    </location>
</feature>
<organism evidence="9 10">
    <name type="scientific">Ectobacillus funiculus</name>
    <dbReference type="NCBI Taxonomy" id="137993"/>
    <lineage>
        <taxon>Bacteria</taxon>
        <taxon>Bacillati</taxon>
        <taxon>Bacillota</taxon>
        <taxon>Bacilli</taxon>
        <taxon>Bacillales</taxon>
        <taxon>Bacillaceae</taxon>
        <taxon>Ectobacillus</taxon>
    </lineage>
</organism>
<dbReference type="Gene3D" id="1.20.1740.10">
    <property type="entry name" value="Amino acid/polyamine transporter I"/>
    <property type="match status" value="1"/>
</dbReference>
<evidence type="ECO:0000256" key="5">
    <source>
        <dbReference type="ARBA" id="ARBA00022692"/>
    </source>
</evidence>
<keyword evidence="4" id="KW-0309">Germination</keyword>
<feature type="transmembrane region" description="Helical" evidence="8">
    <location>
        <begin position="77"/>
        <end position="95"/>
    </location>
</feature>
<dbReference type="Proteomes" id="UP001589609">
    <property type="component" value="Unassembled WGS sequence"/>
</dbReference>
<name>A0ABV5W9E6_9BACI</name>
<keyword evidence="7 8" id="KW-0472">Membrane</keyword>
<feature type="transmembrane region" description="Helical" evidence="8">
    <location>
        <begin position="141"/>
        <end position="161"/>
    </location>
</feature>
<dbReference type="PANTHER" id="PTHR34975">
    <property type="entry name" value="SPORE GERMINATION PROTEIN A2"/>
    <property type="match status" value="1"/>
</dbReference>